<evidence type="ECO:0000256" key="8">
    <source>
        <dbReference type="RuleBase" id="RU004203"/>
    </source>
</evidence>
<accession>A0A922ICZ9</accession>
<dbReference type="Pfam" id="PF00227">
    <property type="entry name" value="Proteasome"/>
    <property type="match status" value="1"/>
</dbReference>
<evidence type="ECO:0000256" key="6">
    <source>
        <dbReference type="ARBA" id="ARBA00026071"/>
    </source>
</evidence>
<dbReference type="GO" id="GO:0005737">
    <property type="term" value="C:cytoplasm"/>
    <property type="evidence" value="ECO:0007669"/>
    <property type="project" value="UniProtKB-SubCell"/>
</dbReference>
<dbReference type="AlphaFoldDB" id="A0A922ICZ9"/>
<gene>
    <name evidence="10" type="primary">PSMB2</name>
    <name evidence="10" type="ORF">DERF_003644</name>
    <name evidence="9" type="ORF">HUG17_5542</name>
</gene>
<dbReference type="Proteomes" id="UP000828236">
    <property type="component" value="Unassembled WGS sequence"/>
</dbReference>
<dbReference type="GO" id="GO:0005839">
    <property type="term" value="C:proteasome core complex"/>
    <property type="evidence" value="ECO:0007669"/>
    <property type="project" value="InterPro"/>
</dbReference>
<keyword evidence="3 8" id="KW-0647">Proteasome</keyword>
<evidence type="ECO:0000313" key="11">
    <source>
        <dbReference type="Proteomes" id="UP000790347"/>
    </source>
</evidence>
<evidence type="ECO:0000313" key="10">
    <source>
        <dbReference type="EMBL" id="KAH9529777.1"/>
    </source>
</evidence>
<evidence type="ECO:0000256" key="1">
    <source>
        <dbReference type="ARBA" id="ARBA00011656"/>
    </source>
</evidence>
<dbReference type="InterPro" id="IPR001353">
    <property type="entry name" value="Proteasome_sua/b"/>
</dbReference>
<evidence type="ECO:0000256" key="5">
    <source>
        <dbReference type="ARBA" id="ARBA00024953"/>
    </source>
</evidence>
<name>A0A922ICZ9_DERFA</name>
<dbReference type="EMBL" id="SDOV01000004">
    <property type="protein sequence ID" value="KAH7642497.1"/>
    <property type="molecule type" value="Genomic_DNA"/>
</dbReference>
<comment type="caution">
    <text evidence="10">The sequence shown here is derived from an EMBL/GenBank/DDBJ whole genome shotgun (WGS) entry which is preliminary data.</text>
</comment>
<dbReference type="InterPro" id="IPR016050">
    <property type="entry name" value="Proteasome_bsu_CS"/>
</dbReference>
<dbReference type="OrthoDB" id="268428at2759"/>
<dbReference type="PROSITE" id="PS00854">
    <property type="entry name" value="PROTEASOME_BETA_1"/>
    <property type="match status" value="1"/>
</dbReference>
<evidence type="ECO:0000313" key="9">
    <source>
        <dbReference type="EMBL" id="KAH7642497.1"/>
    </source>
</evidence>
<dbReference type="SUPFAM" id="SSF56235">
    <property type="entry name" value="N-terminal nucleophile aminohydrolases (Ntn hydrolases)"/>
    <property type="match status" value="1"/>
</dbReference>
<comment type="subunit">
    <text evidence="1">The 26S proteasome consists of a 20S proteasome core and two 19S regulatory subunits. The 20S proteasome core is a barrel-shaped complex made of 28 subunits that are arranged in four stacked rings. The two outer rings are each formed by seven alpha subunits, and the two inner rings are formed by seven beta subunits. The proteolytic activity is exerted by three beta-subunits PSMB5, PSMB6 and PSMB7.</text>
</comment>
<dbReference type="FunFam" id="3.60.20.10:FF:000008">
    <property type="entry name" value="Proteasome subunit beta type-4"/>
    <property type="match status" value="1"/>
</dbReference>
<protein>
    <recommendedName>
        <fullName evidence="8">Proteasome subunit beta</fullName>
    </recommendedName>
</protein>
<evidence type="ECO:0000256" key="4">
    <source>
        <dbReference type="ARBA" id="ARBA00023242"/>
    </source>
</evidence>
<evidence type="ECO:0000256" key="7">
    <source>
        <dbReference type="ARBA" id="ARBA00049625"/>
    </source>
</evidence>
<evidence type="ECO:0000256" key="2">
    <source>
        <dbReference type="ARBA" id="ARBA00022490"/>
    </source>
</evidence>
<keyword evidence="2 8" id="KW-0963">Cytoplasm</keyword>
<reference evidence="9" key="3">
    <citation type="journal article" date="2021" name="World Allergy Organ. J.">
        <title>Chromosome-level assembly of Dermatophagoides farinae genome and transcriptome reveals two novel allergens Der f 37 and Der f 39.</title>
        <authorList>
            <person name="Chen J."/>
            <person name="Cai Z."/>
            <person name="Fan D."/>
            <person name="Hu J."/>
            <person name="Hou Y."/>
            <person name="He Y."/>
            <person name="Zhang Z."/>
            <person name="Zhao Z."/>
            <person name="Gao P."/>
            <person name="Hu W."/>
            <person name="Sun J."/>
            <person name="Li J."/>
            <person name="Ji K."/>
        </authorList>
    </citation>
    <scope>NUCLEOTIDE SEQUENCE</scope>
    <source>
        <strain evidence="9">JKM2019</strain>
    </source>
</reference>
<dbReference type="GO" id="GO:0010498">
    <property type="term" value="P:proteasomal protein catabolic process"/>
    <property type="evidence" value="ECO:0007669"/>
    <property type="project" value="InterPro"/>
</dbReference>
<dbReference type="GO" id="GO:0005634">
    <property type="term" value="C:nucleus"/>
    <property type="evidence" value="ECO:0007669"/>
    <property type="project" value="UniProtKB-SubCell"/>
</dbReference>
<keyword evidence="4 8" id="KW-0539">Nucleus</keyword>
<dbReference type="PANTHER" id="PTHR32194:SF2">
    <property type="entry name" value="PROTEASOME SUBUNIT BETA TYPE-1"/>
    <property type="match status" value="1"/>
</dbReference>
<organism evidence="10 11">
    <name type="scientific">Dermatophagoides farinae</name>
    <name type="common">American house dust mite</name>
    <dbReference type="NCBI Taxonomy" id="6954"/>
    <lineage>
        <taxon>Eukaryota</taxon>
        <taxon>Metazoa</taxon>
        <taxon>Ecdysozoa</taxon>
        <taxon>Arthropoda</taxon>
        <taxon>Chelicerata</taxon>
        <taxon>Arachnida</taxon>
        <taxon>Acari</taxon>
        <taxon>Acariformes</taxon>
        <taxon>Sarcoptiformes</taxon>
        <taxon>Astigmata</taxon>
        <taxon>Psoroptidia</taxon>
        <taxon>Analgoidea</taxon>
        <taxon>Pyroglyphidae</taxon>
        <taxon>Dermatophagoidinae</taxon>
        <taxon>Dermatophagoides</taxon>
    </lineage>
</organism>
<dbReference type="Gene3D" id="3.60.20.10">
    <property type="entry name" value="Glutamine Phosphoribosylpyrophosphate, subunit 1, domain 1"/>
    <property type="match status" value="1"/>
</dbReference>
<reference evidence="9" key="2">
    <citation type="submission" date="2020-06" db="EMBL/GenBank/DDBJ databases">
        <authorList>
            <person name="Ji K."/>
            <person name="Li J."/>
        </authorList>
    </citation>
    <scope>NUCLEOTIDE SEQUENCE</scope>
    <source>
        <strain evidence="9">JKM2019</strain>
        <tissue evidence="9">Whole body</tissue>
    </source>
</reference>
<comment type="subunit">
    <text evidence="8">Component of the proteasome complex.</text>
</comment>
<comment type="subunit">
    <text evidence="6">The 26S proteasome consists of a 20S proteasome core and two 19S regulatory subunits. The 20S proteasome core is composed of 28 subunits that are arranged in four stacked rings, resulting in a barrel-shaped structure. The two end rings are each formed by seven alpha subunits, and the two central rings are each formed by seven beta subunits. The catalytic chamber with the active sites is on the inside of the barrel.</text>
</comment>
<reference evidence="10" key="4">
    <citation type="journal article" date="2022" name="Res Sq">
        <title>Comparative Genomics Reveals Insights into the Divergent Evolution of Astigmatic Mites and Household Pest Adaptations.</title>
        <authorList>
            <person name="Xiong Q."/>
            <person name="Wan A.T.-Y."/>
            <person name="Liu X.-Y."/>
            <person name="Fung C.S.-H."/>
            <person name="Xiao X."/>
            <person name="Malainual N."/>
            <person name="Hou J."/>
            <person name="Wang L."/>
            <person name="Wang M."/>
            <person name="Yang K."/>
            <person name="Cui Y."/>
            <person name="Leung E."/>
            <person name="Nong W."/>
            <person name="Shin S.-K."/>
            <person name="Au S."/>
            <person name="Jeong K.Y."/>
            <person name="Chew F.T."/>
            <person name="Hui J."/>
            <person name="Leung T.F."/>
            <person name="Tungtrongchitr A."/>
            <person name="Zhong N."/>
            <person name="Liu Z."/>
            <person name="Tsui S."/>
        </authorList>
    </citation>
    <scope>NUCLEOTIDE SEQUENCE</scope>
    <source>
        <strain evidence="10">Derf</strain>
        <tissue evidence="10">Whole organism</tissue>
    </source>
</reference>
<dbReference type="EMBL" id="ASGP02000001">
    <property type="protein sequence ID" value="KAH9529777.1"/>
    <property type="molecule type" value="Genomic_DNA"/>
</dbReference>
<dbReference type="PROSITE" id="PS51476">
    <property type="entry name" value="PROTEASOME_BETA_2"/>
    <property type="match status" value="1"/>
</dbReference>
<dbReference type="InterPro" id="IPR023333">
    <property type="entry name" value="Proteasome_suB-type"/>
</dbReference>
<keyword evidence="11" id="KW-1185">Reference proteome</keyword>
<dbReference type="InterPro" id="IPR029055">
    <property type="entry name" value="Ntn_hydrolases_N"/>
</dbReference>
<proteinExistence type="inferred from homology"/>
<comment type="subcellular location">
    <subcellularLocation>
        <location evidence="8">Cytoplasm</location>
    </subcellularLocation>
    <subcellularLocation>
        <location evidence="8">Nucleus</location>
    </subcellularLocation>
</comment>
<dbReference type="PANTHER" id="PTHR32194">
    <property type="entry name" value="METALLOPROTEASE TLDD"/>
    <property type="match status" value="1"/>
</dbReference>
<sequence length="219" mass="25005">METIIGIRCKDCVIIATDRVNAFSIIMVKNDMNKIYQLNDNLVMAVNGEPGDTVQFAEYISKNIQLYKMRHGYDLSPMASTTYVQRNLANYLRSRTPYHVNLMMAGYDTQMKKPHLSFIDYLATTVEVPFGAHGYGSFFTMGILDRVYKPDCTADDAMEMLKQCITEIQRRLVINQPVFQVCKVDVNGIEHLDDIVVNPDKVLNSELKLQKPTVQPMIH</sequence>
<dbReference type="InterPro" id="IPR035206">
    <property type="entry name" value="Proteasome_beta2"/>
</dbReference>
<evidence type="ECO:0000256" key="3">
    <source>
        <dbReference type="ARBA" id="ARBA00022942"/>
    </source>
</evidence>
<comment type="function">
    <text evidence="5">Non-catalytic component of the proteasome, a multicatalytic proteinase complex which is characterized by its ability to cleave peptides with Arg, Phe, Tyr, Leu, and Glu adjacent to the leaving group at neutral or slightly basic pH. The proteasome has an ATP-dependent proteolytic activity.</text>
</comment>
<dbReference type="CDD" id="cd03758">
    <property type="entry name" value="proteasome_beta_type_2"/>
    <property type="match status" value="1"/>
</dbReference>
<comment type="similarity">
    <text evidence="8">Belongs to the peptidase T1B family.</text>
</comment>
<dbReference type="Proteomes" id="UP000790347">
    <property type="component" value="Unassembled WGS sequence"/>
</dbReference>
<comment type="function">
    <text evidence="7">Non-catalytic component of the 20S core proteasome complex involved in the proteolytic degradation of most intracellular proteins. This complex plays numerous essential roles within the cell by associating with different regulatory particles. Associated with two 19S regulatory particles, forms the 26S proteasome and thus participates in the ATP-dependent degradation of ubiquitinated proteins. The 26S proteasome plays a key role in the maintenance of protein homeostasis by removing misfolded or damaged proteins that could impair cellular functions, and by removing proteins whose functions are no longer required. Associated with the PA200 or PA28, the 20S proteasome mediates ubiquitin-independent protein degradation. This type of proteolysis is required in several pathways including spermatogenesis (20S-PA200 complex) or generation of a subset of MHC class I-presented antigenic peptides (20S-PA28 complex).</text>
</comment>
<comment type="function">
    <text evidence="8">Component of the proteasome, a multicatalytic proteinase complex which is characterized by its ability to cleave peptides with Arg, Phe, Tyr, Leu, and Glu adjacent to the leaving group at neutral or slightly basic pH. The proteasome has an ATP-dependent proteolytic activity.</text>
</comment>
<reference evidence="10" key="1">
    <citation type="submission" date="2013-05" db="EMBL/GenBank/DDBJ databases">
        <authorList>
            <person name="Yim A.K.Y."/>
            <person name="Chan T.F."/>
            <person name="Ji K.M."/>
            <person name="Liu X.Y."/>
            <person name="Zhou J.W."/>
            <person name="Li R.Q."/>
            <person name="Yang K.Y."/>
            <person name="Li J."/>
            <person name="Li M."/>
            <person name="Law P.T.W."/>
            <person name="Wu Y.L."/>
            <person name="Cai Z.L."/>
            <person name="Qin H."/>
            <person name="Bao Y."/>
            <person name="Leung R.K.K."/>
            <person name="Ng P.K.S."/>
            <person name="Zou J."/>
            <person name="Zhong X.J."/>
            <person name="Ran P.X."/>
            <person name="Zhong N.S."/>
            <person name="Liu Z.G."/>
            <person name="Tsui S.K.W."/>
        </authorList>
    </citation>
    <scope>NUCLEOTIDE SEQUENCE</scope>
    <source>
        <strain evidence="10">Derf</strain>
        <tissue evidence="10">Whole organism</tissue>
    </source>
</reference>